<proteinExistence type="predicted"/>
<dbReference type="InterPro" id="IPR036271">
    <property type="entry name" value="Tet_transcr_reg_TetR-rel_C_sf"/>
</dbReference>
<reference evidence="7 8" key="1">
    <citation type="submission" date="2019-06" db="EMBL/GenBank/DDBJ databases">
        <title>Saccharibacillus brassicae sp. nov., an endophytic bacterium isolated from Chinese cabbage seeds (Brassica pekinensis).</title>
        <authorList>
            <person name="Jiang L."/>
            <person name="Lee J."/>
            <person name="Kim S.W."/>
        </authorList>
    </citation>
    <scope>NUCLEOTIDE SEQUENCE [LARGE SCALE GENOMIC DNA]</scope>
    <source>
        <strain evidence="8">KCTC 43072 / ATSA2</strain>
    </source>
</reference>
<dbReference type="GO" id="GO:0003700">
    <property type="term" value="F:DNA-binding transcription factor activity"/>
    <property type="evidence" value="ECO:0007669"/>
    <property type="project" value="TreeGrafter"/>
</dbReference>
<feature type="compositionally biased region" description="Gly residues" evidence="5">
    <location>
        <begin position="88"/>
        <end position="100"/>
    </location>
</feature>
<feature type="compositionally biased region" description="Low complexity" evidence="5">
    <location>
        <begin position="245"/>
        <end position="264"/>
    </location>
</feature>
<feature type="region of interest" description="Disordered" evidence="5">
    <location>
        <begin position="79"/>
        <end position="108"/>
    </location>
</feature>
<protein>
    <submittedName>
        <fullName evidence="7">TetR/AcrR family transcriptional regulator</fullName>
    </submittedName>
</protein>
<sequence>MSETWHRQRKQHNREELIAAGRTLFLKRGFAAVAVKDICEQAGVSRVTFYKHFESIDEVGFEVQMEALAQMAEQVRAAGEQAAADSGGSAGPIGPGGPGGPVEALPGERLLPAPTGADRLRAMLLAWAAYADCNRDSMKFILLFDLHYDAYPPGDRLRERYGAFIAEQKERHFLNEALSAGIEDGSLRLDLDLRETGEFIFTAMMGLLQKLSLSAEDPYSPDSGSRRIAARFIGLILGSLLGDAPAKGAAASAGDSPAGQQGAAPEHRRGESRGGSRNGRGDA</sequence>
<evidence type="ECO:0000256" key="1">
    <source>
        <dbReference type="ARBA" id="ARBA00023015"/>
    </source>
</evidence>
<dbReference type="Proteomes" id="UP000316968">
    <property type="component" value="Chromosome"/>
</dbReference>
<dbReference type="AlphaFoldDB" id="A0A4Y6UV94"/>
<dbReference type="PANTHER" id="PTHR30055:SF234">
    <property type="entry name" value="HTH-TYPE TRANSCRIPTIONAL REGULATOR BETI"/>
    <property type="match status" value="1"/>
</dbReference>
<dbReference type="PRINTS" id="PR00455">
    <property type="entry name" value="HTHTETR"/>
</dbReference>
<keyword evidence="3" id="KW-0804">Transcription</keyword>
<dbReference type="SUPFAM" id="SSF46689">
    <property type="entry name" value="Homeodomain-like"/>
    <property type="match status" value="1"/>
</dbReference>
<keyword evidence="2 4" id="KW-0238">DNA-binding</keyword>
<dbReference type="PANTHER" id="PTHR30055">
    <property type="entry name" value="HTH-TYPE TRANSCRIPTIONAL REGULATOR RUTR"/>
    <property type="match status" value="1"/>
</dbReference>
<dbReference type="KEGG" id="saca:FFV09_09445"/>
<keyword evidence="1" id="KW-0805">Transcription regulation</keyword>
<gene>
    <name evidence="7" type="ORF">FFV09_09445</name>
</gene>
<dbReference type="InterPro" id="IPR050109">
    <property type="entry name" value="HTH-type_TetR-like_transc_reg"/>
</dbReference>
<dbReference type="SUPFAM" id="SSF48498">
    <property type="entry name" value="Tetracyclin repressor-like, C-terminal domain"/>
    <property type="match status" value="1"/>
</dbReference>
<dbReference type="InterPro" id="IPR009057">
    <property type="entry name" value="Homeodomain-like_sf"/>
</dbReference>
<keyword evidence="8" id="KW-1185">Reference proteome</keyword>
<evidence type="ECO:0000313" key="7">
    <source>
        <dbReference type="EMBL" id="QDH21054.1"/>
    </source>
</evidence>
<name>A0A4Y6UV94_SACBS</name>
<evidence type="ECO:0000256" key="4">
    <source>
        <dbReference type="PROSITE-ProRule" id="PRU00335"/>
    </source>
</evidence>
<feature type="domain" description="HTH tetR-type" evidence="6">
    <location>
        <begin position="11"/>
        <end position="71"/>
    </location>
</feature>
<accession>A0A4Y6UV94</accession>
<feature type="region of interest" description="Disordered" evidence="5">
    <location>
        <begin position="245"/>
        <end position="283"/>
    </location>
</feature>
<dbReference type="GO" id="GO:0000976">
    <property type="term" value="F:transcription cis-regulatory region binding"/>
    <property type="evidence" value="ECO:0007669"/>
    <property type="project" value="TreeGrafter"/>
</dbReference>
<dbReference type="PROSITE" id="PS50977">
    <property type="entry name" value="HTH_TETR_2"/>
    <property type="match status" value="1"/>
</dbReference>
<evidence type="ECO:0000256" key="3">
    <source>
        <dbReference type="ARBA" id="ARBA00023163"/>
    </source>
</evidence>
<dbReference type="Gene3D" id="1.10.357.10">
    <property type="entry name" value="Tetracycline Repressor, domain 2"/>
    <property type="match status" value="2"/>
</dbReference>
<dbReference type="InterPro" id="IPR001647">
    <property type="entry name" value="HTH_TetR"/>
</dbReference>
<evidence type="ECO:0000313" key="8">
    <source>
        <dbReference type="Proteomes" id="UP000316968"/>
    </source>
</evidence>
<evidence type="ECO:0000256" key="5">
    <source>
        <dbReference type="SAM" id="MobiDB-lite"/>
    </source>
</evidence>
<evidence type="ECO:0000259" key="6">
    <source>
        <dbReference type="PROSITE" id="PS50977"/>
    </source>
</evidence>
<feature type="DNA-binding region" description="H-T-H motif" evidence="4">
    <location>
        <begin position="34"/>
        <end position="53"/>
    </location>
</feature>
<dbReference type="Pfam" id="PF00440">
    <property type="entry name" value="TetR_N"/>
    <property type="match status" value="1"/>
</dbReference>
<evidence type="ECO:0000256" key="2">
    <source>
        <dbReference type="ARBA" id="ARBA00023125"/>
    </source>
</evidence>
<organism evidence="7 8">
    <name type="scientific">Saccharibacillus brassicae</name>
    <dbReference type="NCBI Taxonomy" id="2583377"/>
    <lineage>
        <taxon>Bacteria</taxon>
        <taxon>Bacillati</taxon>
        <taxon>Bacillota</taxon>
        <taxon>Bacilli</taxon>
        <taxon>Bacillales</taxon>
        <taxon>Paenibacillaceae</taxon>
        <taxon>Saccharibacillus</taxon>
    </lineage>
</organism>
<dbReference type="RefSeq" id="WP_141447601.1">
    <property type="nucleotide sequence ID" value="NZ_CP041217.1"/>
</dbReference>
<dbReference type="EMBL" id="CP041217">
    <property type="protein sequence ID" value="QDH21054.1"/>
    <property type="molecule type" value="Genomic_DNA"/>
</dbReference>
<dbReference type="OrthoDB" id="118249at2"/>
<feature type="compositionally biased region" description="Basic and acidic residues" evidence="5">
    <location>
        <begin position="265"/>
        <end position="283"/>
    </location>
</feature>